<organism evidence="1 2">
    <name type="scientific">Catenulispora subtropica</name>
    <dbReference type="NCBI Taxonomy" id="450798"/>
    <lineage>
        <taxon>Bacteria</taxon>
        <taxon>Bacillati</taxon>
        <taxon>Actinomycetota</taxon>
        <taxon>Actinomycetes</taxon>
        <taxon>Catenulisporales</taxon>
        <taxon>Catenulisporaceae</taxon>
        <taxon>Catenulispora</taxon>
    </lineage>
</organism>
<protein>
    <submittedName>
        <fullName evidence="1">Uncharacterized protein</fullName>
    </submittedName>
</protein>
<reference evidence="1 2" key="1">
    <citation type="journal article" date="2019" name="Int. J. Syst. Evol. Microbiol.">
        <title>The Global Catalogue of Microorganisms (GCM) 10K type strain sequencing project: providing services to taxonomists for standard genome sequencing and annotation.</title>
        <authorList>
            <consortium name="The Broad Institute Genomics Platform"/>
            <consortium name="The Broad Institute Genome Sequencing Center for Infectious Disease"/>
            <person name="Wu L."/>
            <person name="Ma J."/>
        </authorList>
    </citation>
    <scope>NUCLEOTIDE SEQUENCE [LARGE SCALE GENOMIC DNA]</scope>
    <source>
        <strain evidence="1 2">JCM 16013</strain>
    </source>
</reference>
<keyword evidence="2" id="KW-1185">Reference proteome</keyword>
<evidence type="ECO:0000313" key="2">
    <source>
        <dbReference type="Proteomes" id="UP001499854"/>
    </source>
</evidence>
<sequence length="101" mass="11589">MDRVDLEALIIRLVDQVQFNGYAVKHDVEDPAILRELIRKEALNRSLRVLTGIAKGDDRTVWACRPDEDIEFLRPTTDEEAARAVEAMERAMREREDPPAS</sequence>
<accession>A0ABN2SYR2</accession>
<comment type="caution">
    <text evidence="1">The sequence shown here is derived from an EMBL/GenBank/DDBJ whole genome shotgun (WGS) entry which is preliminary data.</text>
</comment>
<dbReference type="EMBL" id="BAAAQM010000053">
    <property type="protein sequence ID" value="GAA1994895.1"/>
    <property type="molecule type" value="Genomic_DNA"/>
</dbReference>
<name>A0ABN2SYR2_9ACTN</name>
<dbReference type="RefSeq" id="WP_344661387.1">
    <property type="nucleotide sequence ID" value="NZ_BAAAQM010000053.1"/>
</dbReference>
<dbReference type="Proteomes" id="UP001499854">
    <property type="component" value="Unassembled WGS sequence"/>
</dbReference>
<evidence type="ECO:0000313" key="1">
    <source>
        <dbReference type="EMBL" id="GAA1994895.1"/>
    </source>
</evidence>
<proteinExistence type="predicted"/>
<gene>
    <name evidence="1" type="ORF">GCM10009838_69200</name>
</gene>